<evidence type="ECO:0000256" key="1">
    <source>
        <dbReference type="ARBA" id="ARBA00010928"/>
    </source>
</evidence>
<dbReference type="Gene3D" id="3.40.50.720">
    <property type="entry name" value="NAD(P)-binding Rossmann-like Domain"/>
    <property type="match status" value="1"/>
</dbReference>
<protein>
    <submittedName>
        <fullName evidence="4">Gfo/Idh/MocA family oxidoreductase</fullName>
    </submittedName>
</protein>
<sequence>MGDDVPGVERVAPAPSPVRIGLVGAGQWARTMHAPLHSAGAETQLTGIWSPSGRGVAELAAEHGVTAFDSFDELLASNEAVDFAVPPQVQAGLAMQTARAGKALMLEKPLGASLDEARQLRDVVREANVPNIVVMTKRFHPRTRAFLRQAASLTAASPAIAVTARYVHGGFLGSGFLEAGAKAGWRDELGVLFDLGPHLLDLVDEAAGAVVAVRASGDPREAVLVVTEHADGGAGSALLSGRVETSQVLTDLEVYSNAGTATYSTAGMDHDEVWPILRAEFAAAVRTGAPVTVDVRRAFRVQELVDAAARSLAAGGERMSVPRSAESAE</sequence>
<keyword evidence="2" id="KW-0560">Oxidoreductase</keyword>
<gene>
    <name evidence="4" type="ORF">N1027_13595</name>
</gene>
<dbReference type="Pfam" id="PF01408">
    <property type="entry name" value="GFO_IDH_MocA"/>
    <property type="match status" value="1"/>
</dbReference>
<dbReference type="Proteomes" id="UP001165584">
    <property type="component" value="Unassembled WGS sequence"/>
</dbReference>
<dbReference type="PANTHER" id="PTHR43708:SF5">
    <property type="entry name" value="CONSERVED EXPRESSED OXIDOREDUCTASE (EUROFUNG)-RELATED"/>
    <property type="match status" value="1"/>
</dbReference>
<feature type="domain" description="Gfo/Idh/MocA-like oxidoreductase N-terminal" evidence="3">
    <location>
        <begin position="18"/>
        <end position="130"/>
    </location>
</feature>
<comment type="caution">
    <text evidence="4">The sequence shown here is derived from an EMBL/GenBank/DDBJ whole genome shotgun (WGS) entry which is preliminary data.</text>
</comment>
<organism evidence="4 5">
    <name type="scientific">Herbiconiux aconitum</name>
    <dbReference type="NCBI Taxonomy" id="2970913"/>
    <lineage>
        <taxon>Bacteria</taxon>
        <taxon>Bacillati</taxon>
        <taxon>Actinomycetota</taxon>
        <taxon>Actinomycetes</taxon>
        <taxon>Micrococcales</taxon>
        <taxon>Microbacteriaceae</taxon>
        <taxon>Herbiconiux</taxon>
    </lineage>
</organism>
<accession>A0ABT2GSG3</accession>
<dbReference type="EMBL" id="JANLCM010000002">
    <property type="protein sequence ID" value="MCS5719169.1"/>
    <property type="molecule type" value="Genomic_DNA"/>
</dbReference>
<evidence type="ECO:0000256" key="2">
    <source>
        <dbReference type="ARBA" id="ARBA00023002"/>
    </source>
</evidence>
<comment type="similarity">
    <text evidence="1">Belongs to the Gfo/Idh/MocA family.</text>
</comment>
<dbReference type="SUPFAM" id="SSF51735">
    <property type="entry name" value="NAD(P)-binding Rossmann-fold domains"/>
    <property type="match status" value="1"/>
</dbReference>
<dbReference type="InterPro" id="IPR051317">
    <property type="entry name" value="Gfo/Idh/MocA_oxidoreduct"/>
</dbReference>
<dbReference type="Gene3D" id="3.30.360.10">
    <property type="entry name" value="Dihydrodipicolinate Reductase, domain 2"/>
    <property type="match status" value="1"/>
</dbReference>
<dbReference type="InterPro" id="IPR000683">
    <property type="entry name" value="Gfo/Idh/MocA-like_OxRdtase_N"/>
</dbReference>
<evidence type="ECO:0000313" key="4">
    <source>
        <dbReference type="EMBL" id="MCS5719169.1"/>
    </source>
</evidence>
<keyword evidence="5" id="KW-1185">Reference proteome</keyword>
<dbReference type="InterPro" id="IPR036291">
    <property type="entry name" value="NAD(P)-bd_dom_sf"/>
</dbReference>
<evidence type="ECO:0000259" key="3">
    <source>
        <dbReference type="Pfam" id="PF01408"/>
    </source>
</evidence>
<proteinExistence type="inferred from homology"/>
<dbReference type="RefSeq" id="WP_259508673.1">
    <property type="nucleotide sequence ID" value="NZ_JANLCM010000002.1"/>
</dbReference>
<name>A0ABT2GSG3_9MICO</name>
<reference evidence="4" key="1">
    <citation type="submission" date="2022-08" db="EMBL/GenBank/DDBJ databases">
        <authorList>
            <person name="Deng Y."/>
            <person name="Han X.-F."/>
            <person name="Zhang Y.-Q."/>
        </authorList>
    </citation>
    <scope>NUCLEOTIDE SEQUENCE</scope>
    <source>
        <strain evidence="4">CPCC 205763</strain>
    </source>
</reference>
<evidence type="ECO:0000313" key="5">
    <source>
        <dbReference type="Proteomes" id="UP001165584"/>
    </source>
</evidence>
<dbReference type="PANTHER" id="PTHR43708">
    <property type="entry name" value="CONSERVED EXPRESSED OXIDOREDUCTASE (EUROFUNG)"/>
    <property type="match status" value="1"/>
</dbReference>